<dbReference type="PANTHER" id="PTHR24002">
    <property type="entry name" value="SOLUTE CARRIER FAMILY 22 MEMBER 18"/>
    <property type="match status" value="1"/>
</dbReference>
<feature type="transmembrane region" description="Helical" evidence="2">
    <location>
        <begin position="30"/>
        <end position="50"/>
    </location>
</feature>
<dbReference type="Gene3D" id="1.20.1250.20">
    <property type="entry name" value="MFS general substrate transporter like domains"/>
    <property type="match status" value="1"/>
</dbReference>
<feature type="transmembrane region" description="Helical" evidence="2">
    <location>
        <begin position="121"/>
        <end position="140"/>
    </location>
</feature>
<accession>A0A6P4ZB91</accession>
<keyword evidence="2" id="KW-0812">Transmembrane</keyword>
<evidence type="ECO:0000256" key="2">
    <source>
        <dbReference type="SAM" id="Phobius"/>
    </source>
</evidence>
<dbReference type="KEGG" id="bbel:109472947"/>
<feature type="transmembrane region" description="Helical" evidence="2">
    <location>
        <begin position="238"/>
        <end position="258"/>
    </location>
</feature>
<feature type="transmembrane region" description="Helical" evidence="2">
    <location>
        <begin position="88"/>
        <end position="109"/>
    </location>
</feature>
<evidence type="ECO:0000256" key="1">
    <source>
        <dbReference type="ARBA" id="ARBA00004141"/>
    </source>
</evidence>
<comment type="subcellular location">
    <subcellularLocation>
        <location evidence="1">Membrane</location>
        <topology evidence="1">Multi-pass membrane protein</topology>
    </subcellularLocation>
</comment>
<dbReference type="OrthoDB" id="440553at2759"/>
<proteinExistence type="predicted"/>
<dbReference type="GO" id="GO:0016020">
    <property type="term" value="C:membrane"/>
    <property type="evidence" value="ECO:0007669"/>
    <property type="project" value="UniProtKB-SubCell"/>
</dbReference>
<dbReference type="Pfam" id="PF07690">
    <property type="entry name" value="MFS_1"/>
    <property type="match status" value="1"/>
</dbReference>
<dbReference type="SUPFAM" id="SSF103473">
    <property type="entry name" value="MFS general substrate transporter"/>
    <property type="match status" value="1"/>
</dbReference>
<dbReference type="InterPro" id="IPR036259">
    <property type="entry name" value="MFS_trans_sf"/>
</dbReference>
<sequence>MGTLRVLTYVGHMVGSAIGGTITETYGTTATFLCTAMLSCVSALLAWIYIPADTKPLRDKNKNVPKSRGIVSLSDIVRPMQTRAVAHLLGIRFSFIMANQLILNSFPIILRDNFEMGPQEAGMFTMYSTLASVVLQVVLIRPLTKRYKDFPLLMLASLALTTSYMTLTCMTENWHLYVYAILKNFGVILRNNVVLSALSKAAPGEDTGTVMALGAMVESLTQIISPPISAYFLDHVGYQYLGATSSTITAMVTGFMLLTREEFK</sequence>
<evidence type="ECO:0000313" key="4">
    <source>
        <dbReference type="Proteomes" id="UP000515135"/>
    </source>
</evidence>
<feature type="transmembrane region" description="Helical" evidence="2">
    <location>
        <begin position="152"/>
        <end position="170"/>
    </location>
</feature>
<dbReference type="GeneID" id="109472947"/>
<keyword evidence="2" id="KW-0472">Membrane</keyword>
<organism evidence="4 5">
    <name type="scientific">Branchiostoma belcheri</name>
    <name type="common">Amphioxus</name>
    <dbReference type="NCBI Taxonomy" id="7741"/>
    <lineage>
        <taxon>Eukaryota</taxon>
        <taxon>Metazoa</taxon>
        <taxon>Chordata</taxon>
        <taxon>Cephalochordata</taxon>
        <taxon>Leptocardii</taxon>
        <taxon>Amphioxiformes</taxon>
        <taxon>Branchiostomatidae</taxon>
        <taxon>Branchiostoma</taxon>
    </lineage>
</organism>
<dbReference type="InterPro" id="IPR011701">
    <property type="entry name" value="MFS"/>
</dbReference>
<dbReference type="GO" id="GO:0005635">
    <property type="term" value="C:nuclear envelope"/>
    <property type="evidence" value="ECO:0007669"/>
    <property type="project" value="TreeGrafter"/>
</dbReference>
<dbReference type="AlphaFoldDB" id="A0A6P4ZB91"/>
<dbReference type="InterPro" id="IPR020846">
    <property type="entry name" value="MFS_dom"/>
</dbReference>
<evidence type="ECO:0000313" key="5">
    <source>
        <dbReference type="RefSeq" id="XP_019628372.1"/>
    </source>
</evidence>
<keyword evidence="2" id="KW-1133">Transmembrane helix</keyword>
<dbReference type="Proteomes" id="UP000515135">
    <property type="component" value="Unplaced"/>
</dbReference>
<dbReference type="PANTHER" id="PTHR24002:SF3">
    <property type="entry name" value="SOLUTE CARRIER FAMILY 22 MEMBER 18"/>
    <property type="match status" value="1"/>
</dbReference>
<feature type="domain" description="Major facilitator superfamily (MFS) profile" evidence="3">
    <location>
        <begin position="1"/>
        <end position="262"/>
    </location>
</feature>
<protein>
    <submittedName>
        <fullName evidence="5">Solute carrier family 22 member 18-like</fullName>
    </submittedName>
</protein>
<dbReference type="PROSITE" id="PS50850">
    <property type="entry name" value="MFS"/>
    <property type="match status" value="1"/>
</dbReference>
<name>A0A6P4ZB91_BRABE</name>
<reference evidence="5" key="1">
    <citation type="submission" date="2025-08" db="UniProtKB">
        <authorList>
            <consortium name="RefSeq"/>
        </authorList>
    </citation>
    <scope>IDENTIFICATION</scope>
    <source>
        <tissue evidence="5">Gonad</tissue>
    </source>
</reference>
<dbReference type="GO" id="GO:0022857">
    <property type="term" value="F:transmembrane transporter activity"/>
    <property type="evidence" value="ECO:0007669"/>
    <property type="project" value="InterPro"/>
</dbReference>
<keyword evidence="4" id="KW-1185">Reference proteome</keyword>
<dbReference type="RefSeq" id="XP_019628372.1">
    <property type="nucleotide sequence ID" value="XM_019772813.1"/>
</dbReference>
<evidence type="ECO:0000259" key="3">
    <source>
        <dbReference type="PROSITE" id="PS50850"/>
    </source>
</evidence>
<gene>
    <name evidence="5" type="primary">LOC109472947</name>
</gene>